<evidence type="ECO:0000313" key="8">
    <source>
        <dbReference type="Proteomes" id="UP000523087"/>
    </source>
</evidence>
<keyword evidence="3 6" id="KW-1133">Transmembrane helix</keyword>
<dbReference type="InterPro" id="IPR006480">
    <property type="entry name" value="Phage_holin_4_1"/>
</dbReference>
<dbReference type="AlphaFoldDB" id="A0A7V9Z4H0"/>
<dbReference type="EMBL" id="JACDUT010000001">
    <property type="protein sequence ID" value="MBA2873897.1"/>
    <property type="molecule type" value="Genomic_DNA"/>
</dbReference>
<name>A0A7V9Z4H0_9BACL</name>
<reference evidence="7 8" key="1">
    <citation type="submission" date="2020-07" db="EMBL/GenBank/DDBJ databases">
        <title>Genomic Encyclopedia of Type Strains, Phase IV (KMG-IV): sequencing the most valuable type-strain genomes for metagenomic binning, comparative biology and taxonomic classification.</title>
        <authorList>
            <person name="Goeker M."/>
        </authorList>
    </citation>
    <scope>NUCLEOTIDE SEQUENCE [LARGE SCALE GENOMIC DNA]</scope>
    <source>
        <strain evidence="7 8">DSM 15730</strain>
    </source>
</reference>
<evidence type="ECO:0000256" key="6">
    <source>
        <dbReference type="SAM" id="Phobius"/>
    </source>
</evidence>
<feature type="transmembrane region" description="Helical" evidence="6">
    <location>
        <begin position="65"/>
        <end position="83"/>
    </location>
</feature>
<evidence type="ECO:0000256" key="3">
    <source>
        <dbReference type="ARBA" id="ARBA00022989"/>
    </source>
</evidence>
<proteinExistence type="inferred from homology"/>
<comment type="subcellular location">
    <subcellularLocation>
        <location evidence="1">Membrane</location>
        <topology evidence="1">Multi-pass membrane protein</topology>
    </subcellularLocation>
</comment>
<keyword evidence="2 6" id="KW-0812">Transmembrane</keyword>
<evidence type="ECO:0000256" key="1">
    <source>
        <dbReference type="ARBA" id="ARBA00004141"/>
    </source>
</evidence>
<keyword evidence="4 6" id="KW-0472">Membrane</keyword>
<keyword evidence="8" id="KW-1185">Reference proteome</keyword>
<accession>A0A7V9Z4H0</accession>
<evidence type="ECO:0000256" key="5">
    <source>
        <dbReference type="ARBA" id="ARBA00023600"/>
    </source>
</evidence>
<dbReference type="Pfam" id="PF05105">
    <property type="entry name" value="Phage_holin_4_1"/>
    <property type="match status" value="1"/>
</dbReference>
<gene>
    <name evidence="7" type="ORF">HNR31_000649</name>
</gene>
<organism evidence="7 8">
    <name type="scientific">Thermaerobacillus caldiproteolyticus</name>
    <dbReference type="NCBI Taxonomy" id="247480"/>
    <lineage>
        <taxon>Bacteria</taxon>
        <taxon>Bacillati</taxon>
        <taxon>Bacillota</taxon>
        <taxon>Bacilli</taxon>
        <taxon>Bacillales</taxon>
        <taxon>Anoxybacillaceae</taxon>
        <taxon>Thermaerobacillus</taxon>
    </lineage>
</organism>
<dbReference type="Proteomes" id="UP000523087">
    <property type="component" value="Unassembled WGS sequence"/>
</dbReference>
<sequence>MHKYPTVLGVSLLGSMVVSMFGSLDLLVIILICFVVIDYITGVIASAIEGKLSSAVGFRGIARKLIIFILVGVSHLLDMAIGWNNHFIRDATIFFYILNEFISIIENAGRAGVPIPEFLAKVIELLRERP</sequence>
<comment type="caution">
    <text evidence="7">The sequence shown here is derived from an EMBL/GenBank/DDBJ whole genome shotgun (WGS) entry which is preliminary data.</text>
</comment>
<dbReference type="NCBIfam" id="TIGR01593">
    <property type="entry name" value="holin_tox_secr"/>
    <property type="match status" value="1"/>
</dbReference>
<evidence type="ECO:0000256" key="4">
    <source>
        <dbReference type="ARBA" id="ARBA00023136"/>
    </source>
</evidence>
<evidence type="ECO:0000313" key="7">
    <source>
        <dbReference type="EMBL" id="MBA2873897.1"/>
    </source>
</evidence>
<dbReference type="GO" id="GO:0016020">
    <property type="term" value="C:membrane"/>
    <property type="evidence" value="ECO:0007669"/>
    <property type="project" value="UniProtKB-SubCell"/>
</dbReference>
<feature type="transmembrane region" description="Helical" evidence="6">
    <location>
        <begin position="20"/>
        <end position="44"/>
    </location>
</feature>
<comment type="similarity">
    <text evidence="5">Belongs to the bacteriophage holin family. Cp-1 holin subfamily.</text>
</comment>
<protein>
    <submittedName>
        <fullName evidence="7">Toxin secretion/phage lysis holin</fullName>
    </submittedName>
</protein>
<evidence type="ECO:0000256" key="2">
    <source>
        <dbReference type="ARBA" id="ARBA00022692"/>
    </source>
</evidence>